<proteinExistence type="predicted"/>
<reference evidence="1" key="1">
    <citation type="submission" date="2014-11" db="EMBL/GenBank/DDBJ databases">
        <authorList>
            <person name="Amaro Gonzalez C."/>
        </authorList>
    </citation>
    <scope>NUCLEOTIDE SEQUENCE</scope>
</reference>
<evidence type="ECO:0000313" key="1">
    <source>
        <dbReference type="EMBL" id="JAH76376.1"/>
    </source>
</evidence>
<accession>A0A0E9VEE9</accession>
<name>A0A0E9VEE9_ANGAN</name>
<sequence>MYMAQRNISFCERTRSFFILIFKFANLKDL</sequence>
<dbReference type="EMBL" id="GBXM01032201">
    <property type="protein sequence ID" value="JAH76376.1"/>
    <property type="molecule type" value="Transcribed_RNA"/>
</dbReference>
<dbReference type="AlphaFoldDB" id="A0A0E9VEE9"/>
<reference evidence="1" key="2">
    <citation type="journal article" date="2015" name="Fish Shellfish Immunol.">
        <title>Early steps in the European eel (Anguilla anguilla)-Vibrio vulnificus interaction in the gills: Role of the RtxA13 toxin.</title>
        <authorList>
            <person name="Callol A."/>
            <person name="Pajuelo D."/>
            <person name="Ebbesson L."/>
            <person name="Teles M."/>
            <person name="MacKenzie S."/>
            <person name="Amaro C."/>
        </authorList>
    </citation>
    <scope>NUCLEOTIDE SEQUENCE</scope>
</reference>
<organism evidence="1">
    <name type="scientific">Anguilla anguilla</name>
    <name type="common">European freshwater eel</name>
    <name type="synonym">Muraena anguilla</name>
    <dbReference type="NCBI Taxonomy" id="7936"/>
    <lineage>
        <taxon>Eukaryota</taxon>
        <taxon>Metazoa</taxon>
        <taxon>Chordata</taxon>
        <taxon>Craniata</taxon>
        <taxon>Vertebrata</taxon>
        <taxon>Euteleostomi</taxon>
        <taxon>Actinopterygii</taxon>
        <taxon>Neopterygii</taxon>
        <taxon>Teleostei</taxon>
        <taxon>Anguilliformes</taxon>
        <taxon>Anguillidae</taxon>
        <taxon>Anguilla</taxon>
    </lineage>
</organism>
<protein>
    <submittedName>
        <fullName evidence="1">Uncharacterized protein</fullName>
    </submittedName>
</protein>